<reference evidence="1 2" key="1">
    <citation type="submission" date="2015-10" db="EMBL/GenBank/DDBJ databases">
        <title>The utility of whole genome sequencing in characterizing Acinetobacter epidemiology and analyzing hospital outbreaks.</title>
        <authorList>
            <person name="Ozer E.A."/>
            <person name="Fitzpatrick M.A."/>
            <person name="Hauser A.R."/>
        </authorList>
    </citation>
    <scope>NUCLEOTIDE SEQUENCE [LARGE SCALE GENOMIC DNA]</scope>
    <source>
        <strain evidence="1 2">ABBL072</strain>
    </source>
</reference>
<dbReference type="KEGG" id="abk:LX00_10515"/>
<dbReference type="Proteomes" id="UP000051449">
    <property type="component" value="Unassembled WGS sequence"/>
</dbReference>
<accession>A0AAP1AGR2</accession>
<dbReference type="EMBL" id="LLGC01000166">
    <property type="protein sequence ID" value="KQE04643.1"/>
    <property type="molecule type" value="Genomic_DNA"/>
</dbReference>
<proteinExistence type="predicted"/>
<sequence length="67" mass="7359">MMIIPFYLVFIIGLYSCCKTSKQAWLASKELALPPFDQVILKVKAAVPLLLSFCALCGLLQAALEVL</sequence>
<organism evidence="1 2">
    <name type="scientific">Acinetobacter baumannii</name>
    <dbReference type="NCBI Taxonomy" id="470"/>
    <lineage>
        <taxon>Bacteria</taxon>
        <taxon>Pseudomonadati</taxon>
        <taxon>Pseudomonadota</taxon>
        <taxon>Gammaproteobacteria</taxon>
        <taxon>Moraxellales</taxon>
        <taxon>Moraxellaceae</taxon>
        <taxon>Acinetobacter</taxon>
        <taxon>Acinetobacter calcoaceticus/baumannii complex</taxon>
    </lineage>
</organism>
<evidence type="ECO:0000313" key="1">
    <source>
        <dbReference type="EMBL" id="KQE04643.1"/>
    </source>
</evidence>
<evidence type="ECO:0000313" key="2">
    <source>
        <dbReference type="Proteomes" id="UP000051449"/>
    </source>
</evidence>
<protein>
    <submittedName>
        <fullName evidence="1">Uncharacterized protein</fullName>
    </submittedName>
</protein>
<dbReference type="KEGG" id="abau:IX87_21300"/>
<name>A0AAP1AGR2_ACIBA</name>
<gene>
    <name evidence="1" type="ORF">APD33_10780</name>
</gene>
<comment type="caution">
    <text evidence="1">The sequence shown here is derived from an EMBL/GenBank/DDBJ whole genome shotgun (WGS) entry which is preliminary data.</text>
</comment>
<dbReference type="RefSeq" id="WP_024437152.1">
    <property type="nucleotide sequence ID" value="NZ_CM125926.1"/>
</dbReference>
<dbReference type="AlphaFoldDB" id="A0AAP1AGR2"/>